<dbReference type="OrthoDB" id="9997758at2759"/>
<dbReference type="Proteomes" id="UP000215902">
    <property type="component" value="Unassembled WGS sequence"/>
</dbReference>
<dbReference type="Pfam" id="PF04488">
    <property type="entry name" value="Gly_transf_sug"/>
    <property type="match status" value="1"/>
</dbReference>
<dbReference type="GO" id="GO:0000030">
    <property type="term" value="F:mannosyltransferase activity"/>
    <property type="evidence" value="ECO:0007669"/>
    <property type="project" value="TreeGrafter"/>
</dbReference>
<evidence type="ECO:0000313" key="4">
    <source>
        <dbReference type="EMBL" id="PAA80576.1"/>
    </source>
</evidence>
<dbReference type="InterPro" id="IPR051706">
    <property type="entry name" value="Glycosyltransferase_domain"/>
</dbReference>
<evidence type="ECO:0000313" key="2">
    <source>
        <dbReference type="EMBL" id="PAA46608.1"/>
    </source>
</evidence>
<dbReference type="InterPro" id="IPR007577">
    <property type="entry name" value="GlycoTrfase_DXD_sugar-bd_CS"/>
</dbReference>
<reference evidence="4 5" key="1">
    <citation type="submission" date="2017-06" db="EMBL/GenBank/DDBJ databases">
        <title>A platform for efficient transgenesis in Macrostomum lignano, a flatworm model organism for stem cell research.</title>
        <authorList>
            <person name="Berezikov E."/>
        </authorList>
    </citation>
    <scope>NUCLEOTIDE SEQUENCE [LARGE SCALE GENOMIC DNA]</scope>
    <source>
        <strain evidence="4">DV1</strain>
        <tissue evidence="4">Whole organism</tissue>
    </source>
</reference>
<evidence type="ECO:0000256" key="1">
    <source>
        <dbReference type="ARBA" id="ARBA00022679"/>
    </source>
</evidence>
<comment type="caution">
    <text evidence="4">The sequence shown here is derived from an EMBL/GenBank/DDBJ whole genome shotgun (WGS) entry which is preliminary data.</text>
</comment>
<gene>
    <name evidence="2" type="ORF">BOX15_Mlig011787g1</name>
    <name evidence="4" type="ORF">BOX15_Mlig011787g2</name>
    <name evidence="3" type="ORF">BOX15_Mlig011787g3</name>
</gene>
<proteinExistence type="predicted"/>
<name>A0A267G3I7_9PLAT</name>
<keyword evidence="5" id="KW-1185">Reference proteome</keyword>
<evidence type="ECO:0000313" key="3">
    <source>
        <dbReference type="EMBL" id="PAA79524.1"/>
    </source>
</evidence>
<dbReference type="InterPro" id="IPR029044">
    <property type="entry name" value="Nucleotide-diphossugar_trans"/>
</dbReference>
<dbReference type="Gene3D" id="3.90.550.20">
    <property type="match status" value="1"/>
</dbReference>
<dbReference type="EMBL" id="NIVC01000574">
    <property type="protein sequence ID" value="PAA80576.1"/>
    <property type="molecule type" value="Genomic_DNA"/>
</dbReference>
<sequence length="321" mass="37028">MKRCPGPARRHLNRMRIRSPKLRLALGLPALLLTLMIASHLAHRLAKELEFFPAIPMLPLHSTGASASGRGIPPSFVHQSWKSASLPNRFSVWSASWRRCFPDWQHRLWTDADNADFVRRKFPDFYPTWRSLPTKIERVDSVRYLYLYSMGGLYADLDSECLHPFHHLLANCSVVLGSMSVGSGWTAWRMPSGLVQNSLMYSRPGQQIWLDAIQEVQRIASQRRWSLLTGSYPLEEDRTGPLMLMRLLKRNWASYSGSVCLYRPEFFNPFSWFGSDPACRTLNGMTADELETCRRRYNSSYAIQYHTQVWRHGKSNMARAS</sequence>
<dbReference type="EMBL" id="NIVC01004777">
    <property type="protein sequence ID" value="PAA46608.1"/>
    <property type="molecule type" value="Genomic_DNA"/>
</dbReference>
<dbReference type="AlphaFoldDB" id="A0A267G3I7"/>
<dbReference type="STRING" id="282301.A0A267G3I7"/>
<protein>
    <recommendedName>
        <fullName evidence="6">Alpha-1,4-N-acetylglucosaminyltransferase</fullName>
    </recommendedName>
</protein>
<dbReference type="GO" id="GO:0016020">
    <property type="term" value="C:membrane"/>
    <property type="evidence" value="ECO:0007669"/>
    <property type="project" value="GOC"/>
</dbReference>
<dbReference type="PANTHER" id="PTHR32385">
    <property type="entry name" value="MANNOSYL PHOSPHORYLINOSITOL CERAMIDE SYNTHASE"/>
    <property type="match status" value="1"/>
</dbReference>
<dbReference type="SUPFAM" id="SSF53448">
    <property type="entry name" value="Nucleotide-diphospho-sugar transferases"/>
    <property type="match status" value="1"/>
</dbReference>
<evidence type="ECO:0000313" key="5">
    <source>
        <dbReference type="Proteomes" id="UP000215902"/>
    </source>
</evidence>
<dbReference type="GO" id="GO:0051999">
    <property type="term" value="P:mannosyl-inositol phosphorylceramide biosynthetic process"/>
    <property type="evidence" value="ECO:0007669"/>
    <property type="project" value="TreeGrafter"/>
</dbReference>
<accession>A0A267G3I7</accession>
<keyword evidence="1" id="KW-0808">Transferase</keyword>
<dbReference type="EMBL" id="NIVC01000629">
    <property type="protein sequence ID" value="PAA79524.1"/>
    <property type="molecule type" value="Genomic_DNA"/>
</dbReference>
<organism evidence="4 5">
    <name type="scientific">Macrostomum lignano</name>
    <dbReference type="NCBI Taxonomy" id="282301"/>
    <lineage>
        <taxon>Eukaryota</taxon>
        <taxon>Metazoa</taxon>
        <taxon>Spiralia</taxon>
        <taxon>Lophotrochozoa</taxon>
        <taxon>Platyhelminthes</taxon>
        <taxon>Rhabditophora</taxon>
        <taxon>Macrostomorpha</taxon>
        <taxon>Macrostomida</taxon>
        <taxon>Macrostomidae</taxon>
        <taxon>Macrostomum</taxon>
    </lineage>
</organism>
<evidence type="ECO:0008006" key="6">
    <source>
        <dbReference type="Google" id="ProtNLM"/>
    </source>
</evidence>
<dbReference type="PANTHER" id="PTHR32385:SF23">
    <property type="entry name" value="NUCLEOTIDE-DIPHOSPHO-SUGAR TRANSFERASE"/>
    <property type="match status" value="1"/>
</dbReference>